<feature type="chain" id="PRO_5016132184" description="DUF218 domain-containing protein" evidence="1">
    <location>
        <begin position="21"/>
        <end position="198"/>
    </location>
</feature>
<dbReference type="InterPro" id="IPR051599">
    <property type="entry name" value="Cell_Envelope_Assoc"/>
</dbReference>
<sequence length="198" mass="20745">MSRRRRLTLAAVAAALLAIAAPTVWTYTASAGRILSDPAEAPSRDVTLVLGAGVRADGTPSRLLAGRLDVAAALYHLGRTRTLLVSGGTAPGGYDEPAAMRRYLIDAGVPSGAIVEDPLGVDTWASCTRARDEFGLTRLLVVSQRFHLPRSIALCRSIGLDAVGVAHESMDANGPGTRQGYVREVAASVPALVRALFD</sequence>
<gene>
    <name evidence="3" type="ORF">C1I92_09170</name>
</gene>
<dbReference type="Pfam" id="PF02698">
    <property type="entry name" value="DUF218"/>
    <property type="match status" value="1"/>
</dbReference>
<dbReference type="CDD" id="cd06259">
    <property type="entry name" value="YdcF-like"/>
    <property type="match status" value="1"/>
</dbReference>
<dbReference type="InterPro" id="IPR006311">
    <property type="entry name" value="TAT_signal"/>
</dbReference>
<keyword evidence="4" id="KW-1185">Reference proteome</keyword>
<dbReference type="RefSeq" id="WP_111254359.1">
    <property type="nucleotide sequence ID" value="NZ_POTW01000016.1"/>
</dbReference>
<dbReference type="EMBL" id="POTW01000016">
    <property type="protein sequence ID" value="PZF84382.1"/>
    <property type="molecule type" value="Genomic_DNA"/>
</dbReference>
<protein>
    <recommendedName>
        <fullName evidence="2">DUF218 domain-containing protein</fullName>
    </recommendedName>
</protein>
<dbReference type="Proteomes" id="UP000248764">
    <property type="component" value="Unassembled WGS sequence"/>
</dbReference>
<evidence type="ECO:0000259" key="2">
    <source>
        <dbReference type="Pfam" id="PF02698"/>
    </source>
</evidence>
<name>A0A2W2BEF0_9ACTN</name>
<feature type="signal peptide" evidence="1">
    <location>
        <begin position="1"/>
        <end position="20"/>
    </location>
</feature>
<dbReference type="PANTHER" id="PTHR30336:SF6">
    <property type="entry name" value="INTEGRAL MEMBRANE PROTEIN"/>
    <property type="match status" value="1"/>
</dbReference>
<dbReference type="InterPro" id="IPR003848">
    <property type="entry name" value="DUF218"/>
</dbReference>
<keyword evidence="1" id="KW-0732">Signal</keyword>
<comment type="caution">
    <text evidence="3">The sequence shown here is derived from an EMBL/GenBank/DDBJ whole genome shotgun (WGS) entry which is preliminary data.</text>
</comment>
<feature type="domain" description="DUF218" evidence="2">
    <location>
        <begin position="45"/>
        <end position="165"/>
    </location>
</feature>
<reference evidence="3 4" key="1">
    <citation type="submission" date="2018-01" db="EMBL/GenBank/DDBJ databases">
        <title>Draft genome sequence of Jiangella sp. GTF31.</title>
        <authorList>
            <person name="Sahin N."/>
            <person name="Ay H."/>
            <person name="Saygin H."/>
        </authorList>
    </citation>
    <scope>NUCLEOTIDE SEQUENCE [LARGE SCALE GENOMIC DNA]</scope>
    <source>
        <strain evidence="3 4">GTF31</strain>
    </source>
</reference>
<evidence type="ECO:0000313" key="4">
    <source>
        <dbReference type="Proteomes" id="UP000248764"/>
    </source>
</evidence>
<dbReference type="AlphaFoldDB" id="A0A2W2BEF0"/>
<evidence type="ECO:0000256" key="1">
    <source>
        <dbReference type="SAM" id="SignalP"/>
    </source>
</evidence>
<evidence type="ECO:0000313" key="3">
    <source>
        <dbReference type="EMBL" id="PZF84382.1"/>
    </source>
</evidence>
<dbReference type="PANTHER" id="PTHR30336">
    <property type="entry name" value="INNER MEMBRANE PROTEIN, PROBABLE PERMEASE"/>
    <property type="match status" value="1"/>
</dbReference>
<dbReference type="PROSITE" id="PS51318">
    <property type="entry name" value="TAT"/>
    <property type="match status" value="1"/>
</dbReference>
<proteinExistence type="predicted"/>
<organism evidence="3 4">
    <name type="scientific">Jiangella anatolica</name>
    <dbReference type="NCBI Taxonomy" id="2670374"/>
    <lineage>
        <taxon>Bacteria</taxon>
        <taxon>Bacillati</taxon>
        <taxon>Actinomycetota</taxon>
        <taxon>Actinomycetes</taxon>
        <taxon>Jiangellales</taxon>
        <taxon>Jiangellaceae</taxon>
        <taxon>Jiangella</taxon>
    </lineage>
</organism>
<accession>A0A2W2BEF0</accession>
<dbReference type="GO" id="GO:0005886">
    <property type="term" value="C:plasma membrane"/>
    <property type="evidence" value="ECO:0007669"/>
    <property type="project" value="TreeGrafter"/>
</dbReference>